<accession>G0U5G3</accession>
<evidence type="ECO:0000256" key="1">
    <source>
        <dbReference type="SAM" id="MobiDB-lite"/>
    </source>
</evidence>
<dbReference type="VEuPathDB" id="TriTrypDB:TvY486_1001660"/>
<feature type="region of interest" description="Disordered" evidence="1">
    <location>
        <begin position="71"/>
        <end position="90"/>
    </location>
</feature>
<evidence type="ECO:0000313" key="2">
    <source>
        <dbReference type="EMBL" id="CCC51113.1"/>
    </source>
</evidence>
<dbReference type="AlphaFoldDB" id="G0U5G3"/>
<dbReference type="EMBL" id="HE573026">
    <property type="protein sequence ID" value="CCC51113.1"/>
    <property type="molecule type" value="Genomic_DNA"/>
</dbReference>
<reference evidence="2" key="1">
    <citation type="journal article" date="2012" name="Proc. Natl. Acad. Sci. U.S.A.">
        <title>Antigenic diversity is generated by distinct evolutionary mechanisms in African trypanosome species.</title>
        <authorList>
            <person name="Jackson A.P."/>
            <person name="Berry A."/>
            <person name="Aslett M."/>
            <person name="Allison H.C."/>
            <person name="Burton P."/>
            <person name="Vavrova-Anderson J."/>
            <person name="Brown R."/>
            <person name="Browne H."/>
            <person name="Corton N."/>
            <person name="Hauser H."/>
            <person name="Gamble J."/>
            <person name="Gilderthorp R."/>
            <person name="Marcello L."/>
            <person name="McQuillan J."/>
            <person name="Otto T.D."/>
            <person name="Quail M.A."/>
            <person name="Sanders M.J."/>
            <person name="van Tonder A."/>
            <person name="Ginger M.L."/>
            <person name="Field M.C."/>
            <person name="Barry J.D."/>
            <person name="Hertz-Fowler C."/>
            <person name="Berriman M."/>
        </authorList>
    </citation>
    <scope>NUCLEOTIDE SEQUENCE</scope>
    <source>
        <strain evidence="2">Y486</strain>
    </source>
</reference>
<gene>
    <name evidence="2" type="ORF">TVY486_1001660</name>
</gene>
<protein>
    <submittedName>
        <fullName evidence="2">Uncharacterized protein</fullName>
    </submittedName>
</protein>
<proteinExistence type="predicted"/>
<sequence>MRRRPFYFGALHRSLPYSSRRFVSPDPEEESRENVLRDKVVKGYRGLRFQGISDFRYAHFATEGISASSAALEGKTENKPDSTDGENSSKVNEVDLPMLFAGASLVLLSLMMLHKRYSTDGSTVSLPSWVGSLETRANHVLFVVQYDAKQREQMQNEYLIFRKTNPFVPFFQWLALHYPDYGHGLQFNYDVAMNTLFQWLSDKSKHESFALASAIQIATRSRGISSFQRLDNFIGSLGAVQPNGNTTLSIAPCYSQPRSALGDPYFVTTDTGIQNIAHTNLTEQHGSVPF</sequence>
<name>G0U5G3_TRYVY</name>
<dbReference type="OMA" id="RRFCATT"/>
<organism evidence="2">
    <name type="scientific">Trypanosoma vivax (strain Y486)</name>
    <dbReference type="NCBI Taxonomy" id="1055687"/>
    <lineage>
        <taxon>Eukaryota</taxon>
        <taxon>Discoba</taxon>
        <taxon>Euglenozoa</taxon>
        <taxon>Kinetoplastea</taxon>
        <taxon>Metakinetoplastina</taxon>
        <taxon>Trypanosomatida</taxon>
        <taxon>Trypanosomatidae</taxon>
        <taxon>Trypanosoma</taxon>
        <taxon>Duttonella</taxon>
    </lineage>
</organism>